<protein>
    <submittedName>
        <fullName evidence="8">RAB3GAP2</fullName>
    </submittedName>
</protein>
<dbReference type="InterPro" id="IPR029257">
    <property type="entry name" value="RAB3GAP2_C"/>
</dbReference>
<dbReference type="PANTHER" id="PTHR12472">
    <property type="entry name" value="RAB3-GAP REGULATORY DOMAIN"/>
    <property type="match status" value="1"/>
</dbReference>
<keyword evidence="4" id="KW-0963">Cytoplasm</keyword>
<dbReference type="Pfam" id="PF14656">
    <property type="entry name" value="RAB3GAP2_C"/>
    <property type="match status" value="1"/>
</dbReference>
<feature type="domain" description="Rab3-GAP regulatory subunit N-terminal" evidence="6">
    <location>
        <begin position="6"/>
        <end position="135"/>
    </location>
</feature>
<evidence type="ECO:0000259" key="6">
    <source>
        <dbReference type="Pfam" id="PF14655"/>
    </source>
</evidence>
<proteinExistence type="inferred from homology"/>
<keyword evidence="3" id="KW-0343">GTPase activation</keyword>
<keyword evidence="9" id="KW-1185">Reference proteome</keyword>
<evidence type="ECO:0000259" key="7">
    <source>
        <dbReference type="Pfam" id="PF14656"/>
    </source>
</evidence>
<evidence type="ECO:0000256" key="1">
    <source>
        <dbReference type="ARBA" id="ARBA00004496"/>
    </source>
</evidence>
<dbReference type="Proteomes" id="UP000507470">
    <property type="component" value="Unassembled WGS sequence"/>
</dbReference>
<feature type="domain" description="Rab3GAP regulatory subunit C-terminal" evidence="7">
    <location>
        <begin position="1443"/>
        <end position="2018"/>
    </location>
</feature>
<dbReference type="InterPro" id="IPR032839">
    <property type="entry name" value="RAB3GAP_N"/>
</dbReference>
<name>A0A6J8A8X6_MYTCO</name>
<evidence type="ECO:0000256" key="5">
    <source>
        <dbReference type="SAM" id="SignalP"/>
    </source>
</evidence>
<feature type="chain" id="PRO_5027058597" evidence="5">
    <location>
        <begin position="19"/>
        <end position="2039"/>
    </location>
</feature>
<evidence type="ECO:0000313" key="8">
    <source>
        <dbReference type="EMBL" id="CAC5363611.1"/>
    </source>
</evidence>
<keyword evidence="5" id="KW-0732">Signal</keyword>
<evidence type="ECO:0000256" key="2">
    <source>
        <dbReference type="ARBA" id="ARBA00008153"/>
    </source>
</evidence>
<evidence type="ECO:0000256" key="4">
    <source>
        <dbReference type="ARBA" id="ARBA00022490"/>
    </source>
</evidence>
<dbReference type="OrthoDB" id="2019917at2759"/>
<accession>A0A6J8A8X6</accession>
<gene>
    <name evidence="8" type="ORF">MCOR_4966</name>
</gene>
<dbReference type="EMBL" id="CACVKT020000904">
    <property type="protein sequence ID" value="CAC5363611.1"/>
    <property type="molecule type" value="Genomic_DNA"/>
</dbReference>
<feature type="domain" description="Rab3-GAP regulatory subunit N-terminal" evidence="6">
    <location>
        <begin position="962"/>
        <end position="1154"/>
    </location>
</feature>
<comment type="similarity">
    <text evidence="2">Belongs to the Rab3-GAP regulatory subunit family.</text>
</comment>
<dbReference type="PANTHER" id="PTHR12472:SF0">
    <property type="entry name" value="RAB3 GTPASE-ACTIVATING PROTEIN NON-CATALYTIC SUBUNIT"/>
    <property type="match status" value="1"/>
</dbReference>
<dbReference type="Pfam" id="PF14655">
    <property type="entry name" value="RAB3GAP2_N"/>
    <property type="match status" value="2"/>
</dbReference>
<organism evidence="8 9">
    <name type="scientific">Mytilus coruscus</name>
    <name type="common">Sea mussel</name>
    <dbReference type="NCBI Taxonomy" id="42192"/>
    <lineage>
        <taxon>Eukaryota</taxon>
        <taxon>Metazoa</taxon>
        <taxon>Spiralia</taxon>
        <taxon>Lophotrochozoa</taxon>
        <taxon>Mollusca</taxon>
        <taxon>Bivalvia</taxon>
        <taxon>Autobranchia</taxon>
        <taxon>Pteriomorphia</taxon>
        <taxon>Mytilida</taxon>
        <taxon>Mytiloidea</taxon>
        <taxon>Mytilidae</taxon>
        <taxon>Mytilinae</taxon>
        <taxon>Mytilus</taxon>
    </lineage>
</organism>
<dbReference type="GO" id="GO:0005096">
    <property type="term" value="F:GTPase activator activity"/>
    <property type="evidence" value="ECO:0007669"/>
    <property type="project" value="UniProtKB-KW"/>
</dbReference>
<feature type="signal peptide" evidence="5">
    <location>
        <begin position="1"/>
        <end position="18"/>
    </location>
</feature>
<evidence type="ECO:0000313" key="9">
    <source>
        <dbReference type="Proteomes" id="UP000507470"/>
    </source>
</evidence>
<sequence>MLLCFQTGTLLLSQLLHTEPVQKIKCRTYEPPRYLGLSEQHEELIILFRKALVTVDGFSLYQSLRACRNQVARATAGDTSIHPPPLAYKKWGLQGQEKIQDCCTCGSHRETSTYSLLENCTCGRYVKGYHHYSHRETSTYSLLENCTCGRYVKGYHHYNHRETSTYSLLENCTCGRYVKGYHHYSCLETSTYSLLENCTCGRYVKGYHHYSCLETSTYSLLENCTCGRYVKGYHHYSHRETSSYSLLENCTCGRYVKGYHHYSHRVTSTYSLLENCTCGRYVKGYHHFSHRETSTYSLLENCTYGRYVKGYHHYSCLETSTYSLLENCTCGRYVKGYHHFSHRETSTYSLLENCTCGRYFKGYHHYSHRETSTYSLLENCTCGRYVKGYHHYSHRETSTYSLLEICTCGRYVKGYHHYSCLETSTYSLLENCTCGSCLETSTYSLLENCTCGRYVKGYRHYSHRETSTYSLLENCTCGRYVKGYHHYSHRETSTYSLLENCTCGRYVKGYHHYSHRETSTYSLLENCTCGRYVKGYHHYSCLETSTYSLLENCTCGRYVKGYHHYSHRETSTYSLLQNCTCGRYVKEYHHYSHRETSTYSLLENCTYGRYVKGYHHYSHRETSTYSLLENCTFGRYVKRYHHYSHRETSTYSLLENCTCGRYVKGYHHFSHQETSTYSFLENCTCGRYVKGYHNYSHLETSTYSLLENCTCGRYVKGYHHYSHRETSTYSLLENCTYGRYVKGYHHYSCLETSTYSLLENCTCGRYVKGYHHYSCLETSTYSLLENCTCGRYVKGYHHYSCLETSTYSLLENCTCGRYVKGYHHYSCLETSTYSLLENCTCGRYVKGYHHYSCLETSTYSLLENCTYGRYVKGYHHYICLETSTYSLLENCTCGRYVKEYHHYSCLETSTYSLLENCTCGSCLETSTYSLLENCTCGRYVKGYHHYSCPETSTYSLLEIVHVEGIDTPNPFDQMKSAAMMAPNATLRPAPPTSAKYVTSGVSHYVGVYNAVEGSTQPILSEVAFAVASKLKSALMSAASGWLGFGQKQKEEEESNPKLNLFGIPDKPRHGDSIHLSPNNNYAATTDNFGRVILIDIDRGTAIRMWKGYRDAQLGWVQVKEDLQHGETPQQRRVWTAGNGPRIAAFNVNKSCQLICPGYGYLGLNNVTSKGVKTRTFQCALIDPAGTIKTLDVPFHLALSDKNSKRARDLHLLKQLKLVLKDNTEESETLESTVKSLILDMKISSIAQQGVERVLSTKYLSVNVMRKILQACLQQFTDKDCLDIDSKMFVRYSELKDGLLQTYQMLVKSHQAIVDQENNQSSEEILEKSLDLSGSEATHIVSQLDQHYSTKTGGNGEKSVKRVNFEDDKEGMTPAGFLSCFQCQPHLVEQDASQHGTYELMSNLSDDKRTDLVKFLFELSLRDNKSANELGIILQDSSLSPKLLMHMLIYYWLSYVEPLVICIPALYHIIKVITELTDNAEVLVEYDSISPWWQKIRDACCHSNNAVAAYLLSLACRSVAKQMEYNQVKAKDPDADTASNDDQSQCNSVDLQRWDQLVKQLEDVLSLCNLLGLQRADDMSQPIPVSVSKLMEGGRGSLSELVAKYIAKTGLQPCDIVKFGLSDNMEVDPGKEVTETVTTLDKIQGCLEILQQRFIHSLDSDVLYANTSWENAVYWYNDPELVQNLKLSSEYLKLVQNAVLQHGVGAMMWSMFISKRFQSTALLMEKVGKIPKDRLTRKEIGISEGKMVDFMEAVTEFLDILMEANCEANEVPVFNIEPLWQDIRGPTSLVELAVEQKTTNYGLIHHHYHLSVIMLAVLTFNIKSVKVISLFDTKGRNSFFKGFDQHPLLPSQNVDPTITNNRKQFLSKIITCTVHSGERQDIEKSPQFPGSESVRFKPVRNWCKLVLELAKDFGLDLDFFKRHHMVELYSCGHDKLAEEVLGTVNDRESMGAELLPVAGCRVAYQVLVKDKAWGAGLLTNVSPTLSSWLRELKTDHLIQPEVNVQDIANLLQHVANCLPEGFNDYELAISLVDLVQSMKG</sequence>
<evidence type="ECO:0000256" key="3">
    <source>
        <dbReference type="ARBA" id="ARBA00022468"/>
    </source>
</evidence>
<comment type="subcellular location">
    <subcellularLocation>
        <location evidence="1">Cytoplasm</location>
    </subcellularLocation>
</comment>
<reference evidence="8 9" key="1">
    <citation type="submission" date="2020-06" db="EMBL/GenBank/DDBJ databases">
        <authorList>
            <person name="Li R."/>
            <person name="Bekaert M."/>
        </authorList>
    </citation>
    <scope>NUCLEOTIDE SEQUENCE [LARGE SCALE GENOMIC DNA]</scope>
    <source>
        <strain evidence="9">wild</strain>
    </source>
</reference>
<dbReference type="GO" id="GO:0005737">
    <property type="term" value="C:cytoplasm"/>
    <property type="evidence" value="ECO:0007669"/>
    <property type="project" value="UniProtKB-SubCell"/>
</dbReference>
<dbReference type="InterPro" id="IPR026059">
    <property type="entry name" value="Rab3GAP2"/>
</dbReference>